<organism evidence="1">
    <name type="scientific">Anopheles atroparvus</name>
    <name type="common">European mosquito</name>
    <dbReference type="NCBI Taxonomy" id="41427"/>
    <lineage>
        <taxon>Eukaryota</taxon>
        <taxon>Metazoa</taxon>
        <taxon>Ecdysozoa</taxon>
        <taxon>Arthropoda</taxon>
        <taxon>Hexapoda</taxon>
        <taxon>Insecta</taxon>
        <taxon>Pterygota</taxon>
        <taxon>Neoptera</taxon>
        <taxon>Endopterygota</taxon>
        <taxon>Diptera</taxon>
        <taxon>Nematocera</taxon>
        <taxon>Culicoidea</taxon>
        <taxon>Culicidae</taxon>
        <taxon>Anophelinae</taxon>
        <taxon>Anopheles</taxon>
    </lineage>
</organism>
<evidence type="ECO:0000313" key="1">
    <source>
        <dbReference type="EnsemblMetazoa" id="AATE001864-PA.1"/>
    </source>
</evidence>
<sequence>MEEQDVDRYECEWDLCDFCANDYSNFIGHVHFHAYHTKAKVYGASMSMLMKFPTCNLDSETRNNISRYPTSYTCEWHDCVELINVHIANRSVYHQLGI</sequence>
<dbReference type="VEuPathDB" id="VectorBase:AATE001864"/>
<protein>
    <submittedName>
        <fullName evidence="1">Uncharacterized protein</fullName>
    </submittedName>
</protein>
<dbReference type="STRING" id="41427.A0A182IMC9"/>
<reference evidence="1" key="1">
    <citation type="submission" date="2022-08" db="UniProtKB">
        <authorList>
            <consortium name="EnsemblMetazoa"/>
        </authorList>
    </citation>
    <scope>IDENTIFICATION</scope>
    <source>
        <strain evidence="1">EBRO</strain>
    </source>
</reference>
<name>A0A182IMC9_ANOAO</name>
<proteinExistence type="predicted"/>
<accession>A0A182IMC9</accession>
<dbReference type="AlphaFoldDB" id="A0A182IMC9"/>
<dbReference type="EnsemblMetazoa" id="AATE001864-RA">
    <property type="protein sequence ID" value="AATE001864-PA.1"/>
    <property type="gene ID" value="AATE001864"/>
</dbReference>